<reference evidence="3" key="1">
    <citation type="submission" date="2020-05" db="EMBL/GenBank/DDBJ databases">
        <authorList>
            <person name="Chiriac C."/>
            <person name="Salcher M."/>
            <person name="Ghai R."/>
            <person name="Kavagutti S V."/>
        </authorList>
    </citation>
    <scope>NUCLEOTIDE SEQUENCE</scope>
</reference>
<accession>A0A6J6DSJ3</accession>
<dbReference type="SUPFAM" id="SSF51735">
    <property type="entry name" value="NAD(P)-binding Rossmann-fold domains"/>
    <property type="match status" value="1"/>
</dbReference>
<feature type="domain" description="GFO/IDH/MocA-like oxidoreductase" evidence="2">
    <location>
        <begin position="119"/>
        <end position="230"/>
    </location>
</feature>
<proteinExistence type="predicted"/>
<evidence type="ECO:0000313" key="3">
    <source>
        <dbReference type="EMBL" id="CAB4565875.1"/>
    </source>
</evidence>
<feature type="domain" description="Gfo/Idh/MocA-like oxidoreductase N-terminal" evidence="1">
    <location>
        <begin position="2"/>
        <end position="111"/>
    </location>
</feature>
<evidence type="ECO:0000313" key="4">
    <source>
        <dbReference type="EMBL" id="CAB4637171.1"/>
    </source>
</evidence>
<dbReference type="Pfam" id="PF22725">
    <property type="entry name" value="GFO_IDH_MocA_C3"/>
    <property type="match status" value="1"/>
</dbReference>
<dbReference type="EMBL" id="CAEZVY010000017">
    <property type="protein sequence ID" value="CAB4637171.1"/>
    <property type="molecule type" value="Genomic_DNA"/>
</dbReference>
<dbReference type="Gene3D" id="3.30.360.10">
    <property type="entry name" value="Dihydrodipicolinate Reductase, domain 2"/>
    <property type="match status" value="1"/>
</dbReference>
<dbReference type="Gene3D" id="3.40.50.720">
    <property type="entry name" value="NAD(P)-binding Rossmann-like Domain"/>
    <property type="match status" value="1"/>
</dbReference>
<dbReference type="InterPro" id="IPR000683">
    <property type="entry name" value="Gfo/Idh/MocA-like_OxRdtase_N"/>
</dbReference>
<dbReference type="EMBL" id="CAEZTM010000012">
    <property type="protein sequence ID" value="CAB4565875.1"/>
    <property type="molecule type" value="Genomic_DNA"/>
</dbReference>
<evidence type="ECO:0000259" key="1">
    <source>
        <dbReference type="Pfam" id="PF01408"/>
    </source>
</evidence>
<dbReference type="PANTHER" id="PTHR43593:SF1">
    <property type="entry name" value="INOSITOL 2-DEHYDROGENASE"/>
    <property type="match status" value="1"/>
</dbReference>
<organism evidence="3">
    <name type="scientific">freshwater metagenome</name>
    <dbReference type="NCBI Taxonomy" id="449393"/>
    <lineage>
        <taxon>unclassified sequences</taxon>
        <taxon>metagenomes</taxon>
        <taxon>ecological metagenomes</taxon>
    </lineage>
</organism>
<dbReference type="PANTHER" id="PTHR43593">
    <property type="match status" value="1"/>
</dbReference>
<dbReference type="Pfam" id="PF01408">
    <property type="entry name" value="GFO_IDH_MocA"/>
    <property type="match status" value="1"/>
</dbReference>
<dbReference type="GO" id="GO:0000166">
    <property type="term" value="F:nucleotide binding"/>
    <property type="evidence" value="ECO:0007669"/>
    <property type="project" value="InterPro"/>
</dbReference>
<evidence type="ECO:0000259" key="2">
    <source>
        <dbReference type="Pfam" id="PF22725"/>
    </source>
</evidence>
<gene>
    <name evidence="3" type="ORF">UFOPK1684_00421</name>
    <name evidence="4" type="ORF">UFOPK2158_00265</name>
</gene>
<protein>
    <submittedName>
        <fullName evidence="3">Unannotated protein</fullName>
    </submittedName>
</protein>
<dbReference type="SUPFAM" id="SSF55347">
    <property type="entry name" value="Glyceraldehyde-3-phosphate dehydrogenase-like, C-terminal domain"/>
    <property type="match status" value="1"/>
</dbReference>
<sequence>MGRIHLRNLLARPADIRVVGVCDPRPDQIAAIGLPAEVAVFPDSRELLGHPEIGLVVVASPASLHSSDVVSALEAGKLVYCEKPLVTSMEDHRRITALETHHGRAMVWVGFMRRFDPAFQALKADLDSGAIGPISHGILSHRNPSVPESFTDADYMLETFIHEFDALRWLLDVEIETITVGGKRRTNSGLMDPQFVTLTTNGGQRVMIDGHITNGYGYDIRCELVGERGSRSLVDYAEETGISAAPHATWATRFSGAYRTAIDACIDDVLAQRHTGVTSREAERALAVALSGIEAQRTGRTVSVGVG</sequence>
<dbReference type="AlphaFoldDB" id="A0A6J6DSJ3"/>
<dbReference type="InterPro" id="IPR050424">
    <property type="entry name" value="Gfo-Idh-MocA_inositol_DH"/>
</dbReference>
<dbReference type="InterPro" id="IPR055170">
    <property type="entry name" value="GFO_IDH_MocA-like_dom"/>
</dbReference>
<dbReference type="InterPro" id="IPR036291">
    <property type="entry name" value="NAD(P)-bd_dom_sf"/>
</dbReference>
<name>A0A6J6DSJ3_9ZZZZ</name>